<accession>A0ABS8VAL5</accession>
<keyword evidence="2" id="KW-1185">Reference proteome</keyword>
<sequence>NPQHPPCSKYVRWSIWGSLIQTEMDVMDAKGNRSNIRARGLLPQEAELPIRALL</sequence>
<feature type="non-terminal residue" evidence="1">
    <location>
        <position position="1"/>
    </location>
</feature>
<name>A0ABS8VAL5_DATST</name>
<dbReference type="Proteomes" id="UP000823775">
    <property type="component" value="Unassembled WGS sequence"/>
</dbReference>
<dbReference type="EMBL" id="JACEIK010003796">
    <property type="protein sequence ID" value="MCD9643149.1"/>
    <property type="molecule type" value="Genomic_DNA"/>
</dbReference>
<organism evidence="1 2">
    <name type="scientific">Datura stramonium</name>
    <name type="common">Jimsonweed</name>
    <name type="synonym">Common thornapple</name>
    <dbReference type="NCBI Taxonomy" id="4076"/>
    <lineage>
        <taxon>Eukaryota</taxon>
        <taxon>Viridiplantae</taxon>
        <taxon>Streptophyta</taxon>
        <taxon>Embryophyta</taxon>
        <taxon>Tracheophyta</taxon>
        <taxon>Spermatophyta</taxon>
        <taxon>Magnoliopsida</taxon>
        <taxon>eudicotyledons</taxon>
        <taxon>Gunneridae</taxon>
        <taxon>Pentapetalae</taxon>
        <taxon>asterids</taxon>
        <taxon>lamiids</taxon>
        <taxon>Solanales</taxon>
        <taxon>Solanaceae</taxon>
        <taxon>Solanoideae</taxon>
        <taxon>Datureae</taxon>
        <taxon>Datura</taxon>
    </lineage>
</organism>
<evidence type="ECO:0000313" key="1">
    <source>
        <dbReference type="EMBL" id="MCD9643149.1"/>
    </source>
</evidence>
<protein>
    <submittedName>
        <fullName evidence="1">Uncharacterized protein</fullName>
    </submittedName>
</protein>
<gene>
    <name evidence="1" type="ORF">HAX54_030326</name>
</gene>
<reference evidence="1 2" key="1">
    <citation type="journal article" date="2021" name="BMC Genomics">
        <title>Datura genome reveals duplications of psychoactive alkaloid biosynthetic genes and high mutation rate following tissue culture.</title>
        <authorList>
            <person name="Rajewski A."/>
            <person name="Carter-House D."/>
            <person name="Stajich J."/>
            <person name="Litt A."/>
        </authorList>
    </citation>
    <scope>NUCLEOTIDE SEQUENCE [LARGE SCALE GENOMIC DNA]</scope>
    <source>
        <strain evidence="1">AR-01</strain>
    </source>
</reference>
<evidence type="ECO:0000313" key="2">
    <source>
        <dbReference type="Proteomes" id="UP000823775"/>
    </source>
</evidence>
<comment type="caution">
    <text evidence="1">The sequence shown here is derived from an EMBL/GenBank/DDBJ whole genome shotgun (WGS) entry which is preliminary data.</text>
</comment>
<proteinExistence type="predicted"/>